<dbReference type="PROSITE" id="PS50111">
    <property type="entry name" value="CHEMOTAXIS_TRANSDUC_2"/>
    <property type="match status" value="1"/>
</dbReference>
<dbReference type="Proteomes" id="UP000317214">
    <property type="component" value="Chromosome"/>
</dbReference>
<reference evidence="5 6" key="1">
    <citation type="submission" date="2018-09" db="EMBL/GenBank/DDBJ databases">
        <title>The complete genome sequence of Neokomagataea tanensis NBRC 106556(T).</title>
        <authorList>
            <person name="Chua K.-O."/>
            <person name="See-Too W.-S."/>
            <person name="Hong K.-W."/>
            <person name="Yin W.-F."/>
            <person name="Chan K.-G."/>
        </authorList>
    </citation>
    <scope>NUCLEOTIDE SEQUENCE [LARGE SCALE GENOMIC DNA]</scope>
    <source>
        <strain evidence="6">AH13 \ NBRC 106556</strain>
    </source>
</reference>
<keyword evidence="6" id="KW-1185">Reference proteome</keyword>
<keyword evidence="3" id="KW-0807">Transducer</keyword>
<evidence type="ECO:0000256" key="3">
    <source>
        <dbReference type="PROSITE-ProRule" id="PRU00284"/>
    </source>
</evidence>
<dbReference type="InterPro" id="IPR051310">
    <property type="entry name" value="MCP_chemotaxis"/>
</dbReference>
<dbReference type="GO" id="GO:0007165">
    <property type="term" value="P:signal transduction"/>
    <property type="evidence" value="ECO:0007669"/>
    <property type="project" value="UniProtKB-KW"/>
</dbReference>
<dbReference type="PRINTS" id="PR00260">
    <property type="entry name" value="CHEMTRNSDUCR"/>
</dbReference>
<evidence type="ECO:0000256" key="1">
    <source>
        <dbReference type="ARBA" id="ARBA00022500"/>
    </source>
</evidence>
<dbReference type="InterPro" id="IPR004090">
    <property type="entry name" value="Chemotax_Me-accpt_rcpt"/>
</dbReference>
<dbReference type="EMBL" id="CP032485">
    <property type="protein sequence ID" value="QDH24792.1"/>
    <property type="molecule type" value="Genomic_DNA"/>
</dbReference>
<dbReference type="Pfam" id="PF00015">
    <property type="entry name" value="MCPsignal"/>
    <property type="match status" value="1"/>
</dbReference>
<dbReference type="SUPFAM" id="SSF58104">
    <property type="entry name" value="Methyl-accepting chemotaxis protein (MCP) signaling domain"/>
    <property type="match status" value="1"/>
</dbReference>
<dbReference type="GO" id="GO:0004888">
    <property type="term" value="F:transmembrane signaling receptor activity"/>
    <property type="evidence" value="ECO:0007669"/>
    <property type="project" value="InterPro"/>
</dbReference>
<protein>
    <recommendedName>
        <fullName evidence="4">Methyl-accepting transducer domain-containing protein</fullName>
    </recommendedName>
</protein>
<dbReference type="PANTHER" id="PTHR43531:SF11">
    <property type="entry name" value="METHYL-ACCEPTING CHEMOTAXIS PROTEIN 3"/>
    <property type="match status" value="1"/>
</dbReference>
<dbReference type="SMART" id="SM00283">
    <property type="entry name" value="MA"/>
    <property type="match status" value="1"/>
</dbReference>
<dbReference type="InterPro" id="IPR004089">
    <property type="entry name" value="MCPsignal_dom"/>
</dbReference>
<dbReference type="GO" id="GO:0016020">
    <property type="term" value="C:membrane"/>
    <property type="evidence" value="ECO:0007669"/>
    <property type="project" value="InterPro"/>
</dbReference>
<name>A0A4Y6V3U6_9PROT</name>
<comment type="similarity">
    <text evidence="2">Belongs to the methyl-accepting chemotaxis (MCP) protein family.</text>
</comment>
<dbReference type="Gene3D" id="1.10.287.950">
    <property type="entry name" value="Methyl-accepting chemotaxis protein"/>
    <property type="match status" value="1"/>
</dbReference>
<organism evidence="5 6">
    <name type="scientific">Neokomagataea tanensis</name>
    <dbReference type="NCBI Taxonomy" id="661191"/>
    <lineage>
        <taxon>Bacteria</taxon>
        <taxon>Pseudomonadati</taxon>
        <taxon>Pseudomonadota</taxon>
        <taxon>Alphaproteobacteria</taxon>
        <taxon>Acetobacterales</taxon>
        <taxon>Acetobacteraceae</taxon>
        <taxon>Neokomagataea</taxon>
    </lineage>
</organism>
<evidence type="ECO:0000313" key="6">
    <source>
        <dbReference type="Proteomes" id="UP000317214"/>
    </source>
</evidence>
<evidence type="ECO:0000256" key="2">
    <source>
        <dbReference type="ARBA" id="ARBA00029447"/>
    </source>
</evidence>
<dbReference type="AlphaFoldDB" id="A0A4Y6V3U6"/>
<proteinExistence type="inferred from homology"/>
<accession>A0A4Y6V3U6</accession>
<gene>
    <name evidence="5" type="ORF">D5366_05665</name>
</gene>
<dbReference type="GO" id="GO:0006935">
    <property type="term" value="P:chemotaxis"/>
    <property type="evidence" value="ECO:0007669"/>
    <property type="project" value="UniProtKB-KW"/>
</dbReference>
<dbReference type="PANTHER" id="PTHR43531">
    <property type="entry name" value="PROTEIN ICFG"/>
    <property type="match status" value="1"/>
</dbReference>
<dbReference type="KEGG" id="ntn:D5366_05665"/>
<feature type="domain" description="Methyl-accepting transducer" evidence="4">
    <location>
        <begin position="1"/>
        <end position="155"/>
    </location>
</feature>
<evidence type="ECO:0000259" key="4">
    <source>
        <dbReference type="PROSITE" id="PS50111"/>
    </source>
</evidence>
<keyword evidence="1" id="KW-0145">Chemotaxis</keyword>
<evidence type="ECO:0000313" key="5">
    <source>
        <dbReference type="EMBL" id="QDH24792.1"/>
    </source>
</evidence>
<sequence length="204" mass="22103">MSAMGEIEQSFKHINQVIGLIDDIAFQTNLLALNAGIEAARAGDAGRGFSVVATEIRNLAQRSADGAREVKALVSNSNIFVNDGVKLVRDAGGALDMIFKRMDDIDRLVSSIAQASSGQSVALNEINLAVGEMTTATQQNAALVEQNTTAISSLDQEAEELGKEVGFFRVNYTDYVPMDEKIKVKKPIELEFCSTSDSGWEHFR</sequence>